<organism evidence="1 2">
    <name type="scientific">Caldicellulosiruptor naganoensis</name>
    <dbReference type="NCBI Taxonomy" id="29324"/>
    <lineage>
        <taxon>Bacteria</taxon>
        <taxon>Bacillati</taxon>
        <taxon>Bacillota</taxon>
        <taxon>Bacillota incertae sedis</taxon>
        <taxon>Caldicellulosiruptorales</taxon>
        <taxon>Caldicellulosiruptoraceae</taxon>
        <taxon>Caldicellulosiruptor</taxon>
    </lineage>
</organism>
<name>A0ABY7BIY0_9FIRM</name>
<keyword evidence="2" id="KW-1185">Reference proteome</keyword>
<protein>
    <submittedName>
        <fullName evidence="1">Uncharacterized protein</fullName>
    </submittedName>
</protein>
<evidence type="ECO:0000313" key="2">
    <source>
        <dbReference type="Proteomes" id="UP001164745"/>
    </source>
</evidence>
<proteinExistence type="predicted"/>
<dbReference type="EMBL" id="CP113864">
    <property type="protein sequence ID" value="WAM32021.1"/>
    <property type="molecule type" value="Genomic_DNA"/>
</dbReference>
<sequence length="304" mass="36359">MSWIDMGVRCETIKFEGSQGFFIRLIKGQKKFEILESGYPYSVLFCATENRKRLMEMLETEDPVVLEEELYMYIGRNTGYVNWLIRDSYPDSNDKVHYIIPTKNYVIEFISSLVPPDIIYPFYKKMIEIDEEKVIEGLELTDMSWEYDKEDYIEFVDDEFLEKMDISKGLFIGDLIYKEGKLRILLDQGIRKNEEGKYYIGEQFVVKFEGGIEAVRFADEGRRLLLWLIFWDIKKYKFKNRFFLKVENSELVRWLEKERGKKFEEEVNHYCFLSDMLVVDVVSKCKPTIEKLKRNNSEISNRDN</sequence>
<gene>
    <name evidence="1" type="ORF">OTJ99_000516</name>
</gene>
<dbReference type="Proteomes" id="UP001164745">
    <property type="component" value="Chromosome"/>
</dbReference>
<evidence type="ECO:0000313" key="1">
    <source>
        <dbReference type="EMBL" id="WAM32021.1"/>
    </source>
</evidence>
<reference evidence="1" key="1">
    <citation type="submission" date="2022-12" db="EMBL/GenBank/DDBJ databases">
        <authorList>
            <person name="Bing R.G."/>
            <person name="Willard D.J."/>
            <person name="Manesh M.J.H."/>
            <person name="Laemthong T."/>
            <person name="Crosby J.R."/>
            <person name="Kelly R.M."/>
        </authorList>
    </citation>
    <scope>NUCLEOTIDE SEQUENCE</scope>
    <source>
        <strain evidence="1">DSM 8991</strain>
    </source>
</reference>
<accession>A0ABY7BIY0</accession>
<dbReference type="RefSeq" id="WP_045165363.1">
    <property type="nucleotide sequence ID" value="NZ_CP113864.1"/>
</dbReference>